<dbReference type="PROSITE" id="PS50862">
    <property type="entry name" value="AA_TRNA_LIGASE_II"/>
    <property type="match status" value="1"/>
</dbReference>
<feature type="binding site" evidence="12 13">
    <location>
        <position position="281"/>
    </location>
    <ligand>
        <name>L-serine</name>
        <dbReference type="ChEBI" id="CHEBI:33384"/>
    </ligand>
</feature>
<keyword evidence="5 12" id="KW-0436">Ligase</keyword>
<dbReference type="EMBL" id="DTGT01000297">
    <property type="protein sequence ID" value="HGH61500.1"/>
    <property type="molecule type" value="Genomic_DNA"/>
</dbReference>
<dbReference type="InterPro" id="IPR033729">
    <property type="entry name" value="SerRS_core"/>
</dbReference>
<evidence type="ECO:0000256" key="8">
    <source>
        <dbReference type="ARBA" id="ARBA00022917"/>
    </source>
</evidence>
<dbReference type="SUPFAM" id="SSF55681">
    <property type="entry name" value="Class II aaRS and biotin synthetases"/>
    <property type="match status" value="1"/>
</dbReference>
<dbReference type="GO" id="GO:0004828">
    <property type="term" value="F:serine-tRNA ligase activity"/>
    <property type="evidence" value="ECO:0007669"/>
    <property type="project" value="UniProtKB-UniRule"/>
</dbReference>
<keyword evidence="8 12" id="KW-0648">Protein biosynthesis</keyword>
<evidence type="ECO:0000256" key="5">
    <source>
        <dbReference type="ARBA" id="ARBA00022598"/>
    </source>
</evidence>
<evidence type="ECO:0000259" key="16">
    <source>
        <dbReference type="PROSITE" id="PS50862"/>
    </source>
</evidence>
<comment type="subcellular location">
    <subcellularLocation>
        <location evidence="1 12">Cytoplasm</location>
    </subcellularLocation>
</comment>
<evidence type="ECO:0000256" key="10">
    <source>
        <dbReference type="ARBA" id="ARBA00047929"/>
    </source>
</evidence>
<comment type="similarity">
    <text evidence="3 12">Belongs to the class-II aminoacyl-tRNA synthetase family. Type-1 seryl-tRNA synthetase subfamily.</text>
</comment>
<feature type="domain" description="Aminoacyl-transfer RNA synthetases class-II family profile" evidence="16">
    <location>
        <begin position="136"/>
        <end position="407"/>
    </location>
</feature>
<evidence type="ECO:0000256" key="11">
    <source>
        <dbReference type="ARBA" id="ARBA00048823"/>
    </source>
</evidence>
<comment type="caution">
    <text evidence="17">The sequence shown here is derived from an EMBL/GenBank/DDBJ whole genome shotgun (WGS) entry which is preliminary data.</text>
</comment>
<evidence type="ECO:0000256" key="7">
    <source>
        <dbReference type="ARBA" id="ARBA00022840"/>
    </source>
</evidence>
<dbReference type="EC" id="6.1.1.11" evidence="12"/>
<dbReference type="InterPro" id="IPR010978">
    <property type="entry name" value="tRNA-bd_arm"/>
</dbReference>
<evidence type="ECO:0000256" key="3">
    <source>
        <dbReference type="ARBA" id="ARBA00010728"/>
    </source>
</evidence>
<comment type="pathway">
    <text evidence="2 12">Aminoacyl-tRNA biosynthesis; selenocysteinyl-tRNA(Sec) biosynthesis; L-seryl-tRNA(Sec) from L-serine and tRNA(Sec): step 1/1.</text>
</comment>
<proteinExistence type="inferred from homology"/>
<dbReference type="AlphaFoldDB" id="A0A7C4ASN0"/>
<comment type="catalytic activity">
    <reaction evidence="10 12">
        <text>tRNA(Sec) + L-serine + ATP = L-seryl-tRNA(Sec) + AMP + diphosphate + H(+)</text>
        <dbReference type="Rhea" id="RHEA:42580"/>
        <dbReference type="Rhea" id="RHEA-COMP:9742"/>
        <dbReference type="Rhea" id="RHEA-COMP:10128"/>
        <dbReference type="ChEBI" id="CHEBI:15378"/>
        <dbReference type="ChEBI" id="CHEBI:30616"/>
        <dbReference type="ChEBI" id="CHEBI:33019"/>
        <dbReference type="ChEBI" id="CHEBI:33384"/>
        <dbReference type="ChEBI" id="CHEBI:78442"/>
        <dbReference type="ChEBI" id="CHEBI:78533"/>
        <dbReference type="ChEBI" id="CHEBI:456215"/>
        <dbReference type="EC" id="6.1.1.11"/>
    </reaction>
</comment>
<feature type="binding site" evidence="13">
    <location>
        <position position="258"/>
    </location>
    <ligand>
        <name>L-serine</name>
        <dbReference type="ChEBI" id="CHEBI:33384"/>
    </ligand>
</feature>
<feature type="binding site" evidence="13">
    <location>
        <position position="380"/>
    </location>
    <ligand>
        <name>L-serine</name>
        <dbReference type="ChEBI" id="CHEBI:33384"/>
    </ligand>
</feature>
<feature type="coiled-coil region" evidence="15">
    <location>
        <begin position="30"/>
        <end position="93"/>
    </location>
</feature>
<dbReference type="PANTHER" id="PTHR43697:SF1">
    <property type="entry name" value="SERINE--TRNA LIGASE"/>
    <property type="match status" value="1"/>
</dbReference>
<keyword evidence="6 12" id="KW-0547">Nucleotide-binding</keyword>
<comment type="function">
    <text evidence="12">Catalyzes the attachment of serine to tRNA(Ser). Is also able to aminoacylate tRNA(Sec) with serine, to form the misacylated tRNA L-seryl-tRNA(Sec), which will be further converted into selenocysteinyl-tRNA(Sec).</text>
</comment>
<keyword evidence="7 12" id="KW-0067">ATP-binding</keyword>
<evidence type="ECO:0000256" key="9">
    <source>
        <dbReference type="ARBA" id="ARBA00023146"/>
    </source>
</evidence>
<evidence type="ECO:0000256" key="6">
    <source>
        <dbReference type="ARBA" id="ARBA00022741"/>
    </source>
</evidence>
<dbReference type="GO" id="GO:0016260">
    <property type="term" value="P:selenocysteine biosynthetic process"/>
    <property type="evidence" value="ECO:0007669"/>
    <property type="project" value="UniProtKB-UniRule"/>
</dbReference>
<dbReference type="InterPro" id="IPR042103">
    <property type="entry name" value="SerRS_1_N_sf"/>
</dbReference>
<feature type="binding site" evidence="12">
    <location>
        <position position="382"/>
    </location>
    <ligand>
        <name>L-serine</name>
        <dbReference type="ChEBI" id="CHEBI:33384"/>
    </ligand>
</feature>
<comment type="domain">
    <text evidence="12">Consists of two distinct domains, a catalytic core and a N-terminal extension that is involved in tRNA binding.</text>
</comment>
<evidence type="ECO:0000256" key="1">
    <source>
        <dbReference type="ARBA" id="ARBA00004496"/>
    </source>
</evidence>
<feature type="site" description="Important for serine binding" evidence="13">
    <location>
        <position position="382"/>
    </location>
</feature>
<accession>A0A7C4ASN0</accession>
<dbReference type="Pfam" id="PF02403">
    <property type="entry name" value="Seryl_tRNA_N"/>
    <property type="match status" value="1"/>
</dbReference>
<evidence type="ECO:0000256" key="14">
    <source>
        <dbReference type="PIRSR" id="PIRSR001529-2"/>
    </source>
</evidence>
<comment type="catalytic activity">
    <reaction evidence="11 12">
        <text>tRNA(Ser) + L-serine + ATP = L-seryl-tRNA(Ser) + AMP + diphosphate + H(+)</text>
        <dbReference type="Rhea" id="RHEA:12292"/>
        <dbReference type="Rhea" id="RHEA-COMP:9669"/>
        <dbReference type="Rhea" id="RHEA-COMP:9703"/>
        <dbReference type="ChEBI" id="CHEBI:15378"/>
        <dbReference type="ChEBI" id="CHEBI:30616"/>
        <dbReference type="ChEBI" id="CHEBI:33019"/>
        <dbReference type="ChEBI" id="CHEBI:33384"/>
        <dbReference type="ChEBI" id="CHEBI:78442"/>
        <dbReference type="ChEBI" id="CHEBI:78533"/>
        <dbReference type="ChEBI" id="CHEBI:456215"/>
        <dbReference type="EC" id="6.1.1.11"/>
    </reaction>
</comment>
<reference evidence="17" key="1">
    <citation type="journal article" date="2020" name="mSystems">
        <title>Genome- and Community-Level Interaction Insights into Carbon Utilization and Element Cycling Functions of Hydrothermarchaeota in Hydrothermal Sediment.</title>
        <authorList>
            <person name="Zhou Z."/>
            <person name="Liu Y."/>
            <person name="Xu W."/>
            <person name="Pan J."/>
            <person name="Luo Z.H."/>
            <person name="Li M."/>
        </authorList>
    </citation>
    <scope>NUCLEOTIDE SEQUENCE [LARGE SCALE GENOMIC DNA]</scope>
    <source>
        <strain evidence="17">SpSt-769</strain>
    </source>
</reference>
<dbReference type="PRINTS" id="PR00981">
    <property type="entry name" value="TRNASYNTHSER"/>
</dbReference>
<dbReference type="NCBIfam" id="TIGR00414">
    <property type="entry name" value="serS"/>
    <property type="match status" value="1"/>
</dbReference>
<feature type="binding site" evidence="13">
    <location>
        <position position="227"/>
    </location>
    <ligand>
        <name>L-serine</name>
        <dbReference type="ChEBI" id="CHEBI:33384"/>
    </ligand>
</feature>
<evidence type="ECO:0000313" key="17">
    <source>
        <dbReference type="EMBL" id="HGH61500.1"/>
    </source>
</evidence>
<evidence type="ECO:0000256" key="12">
    <source>
        <dbReference type="HAMAP-Rule" id="MF_00176"/>
    </source>
</evidence>
<evidence type="ECO:0000256" key="2">
    <source>
        <dbReference type="ARBA" id="ARBA00005045"/>
    </source>
</evidence>
<dbReference type="GO" id="GO:0006434">
    <property type="term" value="P:seryl-tRNA aminoacylation"/>
    <property type="evidence" value="ECO:0007669"/>
    <property type="project" value="UniProtKB-UniRule"/>
</dbReference>
<feature type="binding site" evidence="12 14">
    <location>
        <begin position="258"/>
        <end position="260"/>
    </location>
    <ligand>
        <name>ATP</name>
        <dbReference type="ChEBI" id="CHEBI:30616"/>
    </ligand>
</feature>
<dbReference type="Pfam" id="PF00587">
    <property type="entry name" value="tRNA-synt_2b"/>
    <property type="match status" value="1"/>
</dbReference>
<dbReference type="GO" id="GO:0005737">
    <property type="term" value="C:cytoplasm"/>
    <property type="evidence" value="ECO:0007669"/>
    <property type="project" value="UniProtKB-SubCell"/>
</dbReference>
<dbReference type="HAMAP" id="MF_00176">
    <property type="entry name" value="Ser_tRNA_synth_type1"/>
    <property type="match status" value="1"/>
</dbReference>
<dbReference type="InterPro" id="IPR045864">
    <property type="entry name" value="aa-tRNA-synth_II/BPL/LPL"/>
</dbReference>
<name>A0A7C4ASN0_9BACT</name>
<dbReference type="InterPro" id="IPR002317">
    <property type="entry name" value="Ser-tRNA-ligase_type_1"/>
</dbReference>
<dbReference type="InterPro" id="IPR002314">
    <property type="entry name" value="aa-tRNA-synt_IIb"/>
</dbReference>
<gene>
    <name evidence="12" type="primary">serS</name>
    <name evidence="17" type="ORF">ENV54_09405</name>
</gene>
<dbReference type="PIRSF" id="PIRSF001529">
    <property type="entry name" value="Ser-tRNA-synth_IIa"/>
    <property type="match status" value="1"/>
</dbReference>
<organism evidence="17">
    <name type="scientific">Desulfomonile tiedjei</name>
    <dbReference type="NCBI Taxonomy" id="2358"/>
    <lineage>
        <taxon>Bacteria</taxon>
        <taxon>Pseudomonadati</taxon>
        <taxon>Thermodesulfobacteriota</taxon>
        <taxon>Desulfomonilia</taxon>
        <taxon>Desulfomonilales</taxon>
        <taxon>Desulfomonilaceae</taxon>
        <taxon>Desulfomonile</taxon>
    </lineage>
</organism>
<dbReference type="InterPro" id="IPR015866">
    <property type="entry name" value="Ser-tRNA-synth_1_N"/>
</dbReference>
<feature type="binding site" evidence="12">
    <location>
        <begin position="227"/>
        <end position="229"/>
    </location>
    <ligand>
        <name>L-serine</name>
        <dbReference type="ChEBI" id="CHEBI:33384"/>
    </ligand>
</feature>
<dbReference type="UniPathway" id="UPA00906">
    <property type="reaction ID" value="UER00895"/>
</dbReference>
<feature type="binding site" evidence="12 14">
    <location>
        <begin position="347"/>
        <end position="350"/>
    </location>
    <ligand>
        <name>ATP</name>
        <dbReference type="ChEBI" id="CHEBI:30616"/>
    </ligand>
</feature>
<dbReference type="GO" id="GO:0005524">
    <property type="term" value="F:ATP binding"/>
    <property type="evidence" value="ECO:0007669"/>
    <property type="project" value="UniProtKB-UniRule"/>
</dbReference>
<dbReference type="PANTHER" id="PTHR43697">
    <property type="entry name" value="SERYL-TRNA SYNTHETASE"/>
    <property type="match status" value="1"/>
</dbReference>
<evidence type="ECO:0000256" key="13">
    <source>
        <dbReference type="PIRSR" id="PIRSR001529-1"/>
    </source>
</evidence>
<dbReference type="Gene3D" id="1.10.287.40">
    <property type="entry name" value="Serine-tRNA synthetase, tRNA binding domain"/>
    <property type="match status" value="1"/>
</dbReference>
<keyword evidence="15" id="KW-0175">Coiled coil</keyword>
<evidence type="ECO:0000256" key="15">
    <source>
        <dbReference type="SAM" id="Coils"/>
    </source>
</evidence>
<comment type="subunit">
    <text evidence="12">Homodimer. The tRNA molecule binds across the dimer.</text>
</comment>
<dbReference type="InterPro" id="IPR006195">
    <property type="entry name" value="aa-tRNA-synth_II"/>
</dbReference>
<keyword evidence="4 12" id="KW-0963">Cytoplasm</keyword>
<dbReference type="Gene3D" id="3.30.930.10">
    <property type="entry name" value="Bira Bifunctional Protein, Domain 2"/>
    <property type="match status" value="1"/>
</dbReference>
<keyword evidence="9 12" id="KW-0030">Aminoacyl-tRNA synthetase</keyword>
<sequence length="427" mass="49154">MLDISFIRNNVELVKQGILKKKMQMDVDELLDLDVQLRKTKSEVEELRAERNRLSKEIASARGEDRERMIERVKVLKDSLSNLEPELRRMEERFDTLMLLVPNPPLPEVPEGDSDEDNVEVRRFGAPPQFAFQPKDHLELAEALDIVDMARASKFSGARMYVLKNEGALLEFALFKFALDTLVERGYRPMIVPQLVRRQAMIGTGFFPLGEEDTFYVEKDDLYLIGTAEVSLVSYHMDEILSEGELPKRYCGYSTCFRREAGSYGRDTRGFYRLHQFNKVEQVTICVNDPAVSREEHYRLLGNAEAIMQALGLPYRVALACGAEIGQGQVLKHEIETWMPSRGKYSETHSCSSLHEFQARRLKIRWRGRDNKTRFCHTLNNTAVASPRILIPILENFQNEDGSVTIPEVLRPLMNGMERIEPKKKPR</sequence>
<evidence type="ECO:0000256" key="4">
    <source>
        <dbReference type="ARBA" id="ARBA00022490"/>
    </source>
</evidence>
<dbReference type="SUPFAM" id="SSF46589">
    <property type="entry name" value="tRNA-binding arm"/>
    <property type="match status" value="1"/>
</dbReference>
<protein>
    <recommendedName>
        <fullName evidence="12">Serine--tRNA ligase</fullName>
        <ecNumber evidence="12">6.1.1.11</ecNumber>
    </recommendedName>
    <alternativeName>
        <fullName evidence="12">Seryl-tRNA synthetase</fullName>
        <shortName evidence="12">SerRS</shortName>
    </alternativeName>
    <alternativeName>
        <fullName evidence="12">Seryl-tRNA(Ser/Sec) synthetase</fullName>
    </alternativeName>
</protein>
<comment type="caution">
    <text evidence="12">Lacks conserved residue(s) required for the propagation of feature annotation.</text>
</comment>
<dbReference type="CDD" id="cd00770">
    <property type="entry name" value="SerRS_core"/>
    <property type="match status" value="1"/>
</dbReference>